<proteinExistence type="predicted"/>
<dbReference type="EMBL" id="CP066831">
    <property type="protein sequence ID" value="QQM39111.1"/>
    <property type="molecule type" value="Genomic_DNA"/>
</dbReference>
<dbReference type="Proteomes" id="UP000595636">
    <property type="component" value="Chromosome"/>
</dbReference>
<sequence>MSEHPVVVVHPPQEEGGRRVTVHGESIGVAMNLPDVVEFLRRAGLEFDENEVAVSPLIEWRGGGPSYWGPEPRRP</sequence>
<evidence type="ECO:0000313" key="1">
    <source>
        <dbReference type="EMBL" id="QQM39111.1"/>
    </source>
</evidence>
<dbReference type="RefSeq" id="WP_200394271.1">
    <property type="nucleotide sequence ID" value="NZ_CP066831.1"/>
</dbReference>
<evidence type="ECO:0000313" key="2">
    <source>
        <dbReference type="Proteomes" id="UP000595636"/>
    </source>
</evidence>
<gene>
    <name evidence="1" type="ORF">JEQ17_06265</name>
</gene>
<organism evidence="1 2">
    <name type="scientific">Streptomyces liliifuscus</name>
    <dbReference type="NCBI Taxonomy" id="2797636"/>
    <lineage>
        <taxon>Bacteria</taxon>
        <taxon>Bacillati</taxon>
        <taxon>Actinomycetota</taxon>
        <taxon>Actinomycetes</taxon>
        <taxon>Kitasatosporales</taxon>
        <taxon>Streptomycetaceae</taxon>
        <taxon>Streptomyces</taxon>
    </lineage>
</organism>
<dbReference type="AlphaFoldDB" id="A0A7T7KUM2"/>
<reference evidence="1 2" key="1">
    <citation type="submission" date="2020-12" db="EMBL/GenBank/DDBJ databases">
        <title>A novel species.</title>
        <authorList>
            <person name="Li K."/>
        </authorList>
    </citation>
    <scope>NUCLEOTIDE SEQUENCE [LARGE SCALE GENOMIC DNA]</scope>
    <source>
        <strain evidence="1 2">ZYC-3</strain>
    </source>
</reference>
<keyword evidence="2" id="KW-1185">Reference proteome</keyword>
<accession>A0A7T7KUM2</accession>
<name>A0A7T7KUM2_9ACTN</name>
<dbReference type="KEGG" id="slf:JEQ17_06265"/>
<protein>
    <submittedName>
        <fullName evidence="1">Uncharacterized protein</fullName>
    </submittedName>
</protein>